<dbReference type="NCBIfam" id="NF001859">
    <property type="entry name" value="PRK00591.1"/>
    <property type="match status" value="1"/>
</dbReference>
<dbReference type="InterPro" id="IPR005139">
    <property type="entry name" value="PCRF"/>
</dbReference>
<feature type="domain" description="Peptide chain release factor" evidence="7">
    <location>
        <begin position="64"/>
        <end position="178"/>
    </location>
</feature>
<dbReference type="Gene3D" id="6.10.140.1950">
    <property type="match status" value="1"/>
</dbReference>
<evidence type="ECO:0000313" key="8">
    <source>
        <dbReference type="EMBL" id="MBK8572801.1"/>
    </source>
</evidence>
<dbReference type="InterPro" id="IPR050057">
    <property type="entry name" value="Prokaryotic/Mito_RF"/>
</dbReference>
<dbReference type="Pfam" id="PF03462">
    <property type="entry name" value="PCRF"/>
    <property type="match status" value="1"/>
</dbReference>
<sequence length="357" mass="39552">MLDQLEAVEARFQEVEAQLQDPAVVSDPKRLRELSKLRAELEPVVLAFQTQRNLLKQLEEAESILGDKSMDADLREMAELEIPDLKKAIAEGDAEIKRLLIPKDPADAKNVILEVRAGTGGEEAALFAAEIFRMYIRFAERRGFKVSVLDESDADAGGLKDATAEIQGDGAYSLFRFESGVHRVQRVPKTETQGRIHTSACTVAVMPEAEEVDIEIHQKDLRVDTFCSGGKGGQSVNTTYSAVRLTHLPTNTVVQCQDERSQIKNMAKAMTVLRSRLLQKAQDEADAIHSAMRKSQVGSGDRSEKIRTYNFPQGRVTDHRIGVTIHQIDSFMGGAIEPIIEPLRAAFEAERLQALEA</sequence>
<gene>
    <name evidence="5 8" type="primary">prfA</name>
    <name evidence="8" type="ORF">IPN91_09190</name>
</gene>
<comment type="PTM">
    <text evidence="5">Methylated by PrmC. Methylation increases the termination efficiency of RF1.</text>
</comment>
<evidence type="ECO:0000313" key="9">
    <source>
        <dbReference type="Proteomes" id="UP000709959"/>
    </source>
</evidence>
<evidence type="ECO:0000259" key="7">
    <source>
        <dbReference type="SMART" id="SM00937"/>
    </source>
</evidence>
<evidence type="ECO:0000256" key="6">
    <source>
        <dbReference type="NCBIfam" id="TIGR00019"/>
    </source>
</evidence>
<reference evidence="8 9" key="1">
    <citation type="submission" date="2020-10" db="EMBL/GenBank/DDBJ databases">
        <title>Connecting structure to function with the recovery of over 1000 high-quality activated sludge metagenome-assembled genomes encoding full-length rRNA genes using long-read sequencing.</title>
        <authorList>
            <person name="Singleton C.M."/>
            <person name="Petriglieri F."/>
            <person name="Kristensen J.M."/>
            <person name="Kirkegaard R.H."/>
            <person name="Michaelsen T.Y."/>
            <person name="Andersen M.H."/>
            <person name="Karst S.M."/>
            <person name="Dueholm M.S."/>
            <person name="Nielsen P.H."/>
            <person name="Albertsen M."/>
        </authorList>
    </citation>
    <scope>NUCLEOTIDE SEQUENCE [LARGE SCALE GENOMIC DNA]</scope>
    <source>
        <strain evidence="8">OdNE_18-Q3-R46-58_MAXAC.008</strain>
    </source>
</reference>
<accession>A0A936F2H3</accession>
<keyword evidence="5" id="KW-0963">Cytoplasm</keyword>
<dbReference type="InterPro" id="IPR000352">
    <property type="entry name" value="Pep_chain_release_fac_I"/>
</dbReference>
<dbReference type="Pfam" id="PF00472">
    <property type="entry name" value="RF-1"/>
    <property type="match status" value="1"/>
</dbReference>
<protein>
    <recommendedName>
        <fullName evidence="5 6">Peptide chain release factor 1</fullName>
        <shortName evidence="5">RF-1</shortName>
    </recommendedName>
</protein>
<evidence type="ECO:0000256" key="1">
    <source>
        <dbReference type="ARBA" id="ARBA00002986"/>
    </source>
</evidence>
<dbReference type="NCBIfam" id="TIGR00019">
    <property type="entry name" value="prfA"/>
    <property type="match status" value="1"/>
</dbReference>
<dbReference type="SMART" id="SM00937">
    <property type="entry name" value="PCRF"/>
    <property type="match status" value="1"/>
</dbReference>
<comment type="subcellular location">
    <subcellularLocation>
        <location evidence="5">Cytoplasm</location>
    </subcellularLocation>
</comment>
<dbReference type="FunFam" id="3.30.70.1660:FF:000002">
    <property type="entry name" value="Peptide chain release factor 1"/>
    <property type="match status" value="1"/>
</dbReference>
<dbReference type="GO" id="GO:0016149">
    <property type="term" value="F:translation release factor activity, codon specific"/>
    <property type="evidence" value="ECO:0007669"/>
    <property type="project" value="UniProtKB-UniRule"/>
</dbReference>
<dbReference type="InterPro" id="IPR004373">
    <property type="entry name" value="RF-1"/>
</dbReference>
<name>A0A936F2H3_9BACT</name>
<comment type="similarity">
    <text evidence="2 5">Belongs to the prokaryotic/mitochondrial release factor family.</text>
</comment>
<dbReference type="AlphaFoldDB" id="A0A936F2H3"/>
<dbReference type="GO" id="GO:0005737">
    <property type="term" value="C:cytoplasm"/>
    <property type="evidence" value="ECO:0007669"/>
    <property type="project" value="UniProtKB-SubCell"/>
</dbReference>
<comment type="function">
    <text evidence="1 5">Peptide chain release factor 1 directs the termination of translation in response to the peptide chain termination codons UAG and UAA.</text>
</comment>
<dbReference type="EMBL" id="JADKCH010000009">
    <property type="protein sequence ID" value="MBK8572801.1"/>
    <property type="molecule type" value="Genomic_DNA"/>
</dbReference>
<evidence type="ECO:0000256" key="4">
    <source>
        <dbReference type="ARBA" id="ARBA00022917"/>
    </source>
</evidence>
<dbReference type="Gene3D" id="3.30.70.1660">
    <property type="match status" value="2"/>
</dbReference>
<dbReference type="PANTHER" id="PTHR43804:SF7">
    <property type="entry name" value="LD18447P"/>
    <property type="match status" value="1"/>
</dbReference>
<evidence type="ECO:0000256" key="5">
    <source>
        <dbReference type="HAMAP-Rule" id="MF_00093"/>
    </source>
</evidence>
<dbReference type="Proteomes" id="UP000709959">
    <property type="component" value="Unassembled WGS sequence"/>
</dbReference>
<dbReference type="SUPFAM" id="SSF75620">
    <property type="entry name" value="Release factor"/>
    <property type="match status" value="1"/>
</dbReference>
<keyword evidence="3 5" id="KW-0488">Methylation</keyword>
<dbReference type="FunFam" id="3.30.160.20:FF:000004">
    <property type="entry name" value="Peptide chain release factor 1"/>
    <property type="match status" value="1"/>
</dbReference>
<dbReference type="HAMAP" id="MF_00093">
    <property type="entry name" value="Rel_fac_1"/>
    <property type="match status" value="1"/>
</dbReference>
<organism evidence="8 9">
    <name type="scientific">Candidatus Geothrix odensensis</name>
    <dbReference type="NCBI Taxonomy" id="2954440"/>
    <lineage>
        <taxon>Bacteria</taxon>
        <taxon>Pseudomonadati</taxon>
        <taxon>Acidobacteriota</taxon>
        <taxon>Holophagae</taxon>
        <taxon>Holophagales</taxon>
        <taxon>Holophagaceae</taxon>
        <taxon>Geothrix</taxon>
    </lineage>
</organism>
<dbReference type="Gene3D" id="3.30.160.20">
    <property type="match status" value="1"/>
</dbReference>
<keyword evidence="4 5" id="KW-0648">Protein biosynthesis</keyword>
<feature type="modified residue" description="N5-methylglutamine" evidence="5">
    <location>
        <position position="234"/>
    </location>
</feature>
<evidence type="ECO:0000256" key="3">
    <source>
        <dbReference type="ARBA" id="ARBA00022481"/>
    </source>
</evidence>
<dbReference type="PANTHER" id="PTHR43804">
    <property type="entry name" value="LD18447P"/>
    <property type="match status" value="1"/>
</dbReference>
<dbReference type="InterPro" id="IPR045853">
    <property type="entry name" value="Pep_chain_release_fac_I_sf"/>
</dbReference>
<proteinExistence type="inferred from homology"/>
<evidence type="ECO:0000256" key="2">
    <source>
        <dbReference type="ARBA" id="ARBA00010835"/>
    </source>
</evidence>
<comment type="caution">
    <text evidence="8">The sequence shown here is derived from an EMBL/GenBank/DDBJ whole genome shotgun (WGS) entry which is preliminary data.</text>
</comment>